<organism evidence="1 2">
    <name type="scientific">Paenibacillus polymyxa</name>
    <name type="common">Bacillus polymyxa</name>
    <dbReference type="NCBI Taxonomy" id="1406"/>
    <lineage>
        <taxon>Bacteria</taxon>
        <taxon>Bacillati</taxon>
        <taxon>Bacillota</taxon>
        <taxon>Bacilli</taxon>
        <taxon>Bacillales</taxon>
        <taxon>Paenibacillaceae</taxon>
        <taxon>Paenibacillus</taxon>
    </lineage>
</organism>
<dbReference type="AlphaFoldDB" id="A0AAE9IAR9"/>
<dbReference type="Proteomes" id="UP001055784">
    <property type="component" value="Chromosome"/>
</dbReference>
<dbReference type="RefSeq" id="WP_250260812.1">
    <property type="nucleotide sequence ID" value="NZ_CP097770.1"/>
</dbReference>
<dbReference type="Pfam" id="PF00300">
    <property type="entry name" value="His_Phos_1"/>
    <property type="match status" value="1"/>
</dbReference>
<sequence length="417" mass="47847">MSQTEMQYEIKFLLDGNQVLTDEHELRVDLVHLDQAALQQLDIRFLDTSALDLYHAGWILRGRLKQNKDQWEITYKKRVDLFEGRNIEQAIKVLEESGFDLNDPSWSKEVDWSGEHQTLNLSYEVKVNVSELHHPDDWKAIFLKHAPDPLRRQQWGDLNFTTMLAKTSLFGPITAHKYKGEWGGIQENVEVWNVAGSSIVEITTEATGSIAAQSSRDLMETLLQQQDLLPLQPGMSKTDWALNKFLHSEDSVVDPFALLRQGGYNLYFRHAQPENTVDNDVMLSVLGRKQAWRLGELLTARKIPIQFPVSTSPINRARQTAEIAFSQQNIKIEPRLLKRELDQLLETAPEEGVNQIFVAHHHNFNNQLQLNKKFDYLNMVLLKPLGRGKGYKVVQVLNLLQEALIKYSSTVSEGTIR</sequence>
<dbReference type="InterPro" id="IPR029033">
    <property type="entry name" value="His_PPase_superfam"/>
</dbReference>
<gene>
    <name evidence="1" type="ORF">MF626_000377</name>
</gene>
<evidence type="ECO:0000313" key="2">
    <source>
        <dbReference type="Proteomes" id="UP001055784"/>
    </source>
</evidence>
<dbReference type="CDD" id="cd07040">
    <property type="entry name" value="HP"/>
    <property type="match status" value="1"/>
</dbReference>
<proteinExistence type="predicted"/>
<dbReference type="InterPro" id="IPR013078">
    <property type="entry name" value="His_Pase_superF_clade-1"/>
</dbReference>
<evidence type="ECO:0000313" key="1">
    <source>
        <dbReference type="EMBL" id="URJ50989.1"/>
    </source>
</evidence>
<accession>A0AAE9IAR9</accession>
<dbReference type="Gene3D" id="2.40.320.10">
    <property type="entry name" value="Hypothetical Protein Pfu-838710-001"/>
    <property type="match status" value="1"/>
</dbReference>
<dbReference type="SUPFAM" id="SSF53254">
    <property type="entry name" value="Phosphoglycerate mutase-like"/>
    <property type="match status" value="1"/>
</dbReference>
<protein>
    <submittedName>
        <fullName evidence="1">Histidine phosphatase family protein</fullName>
    </submittedName>
</protein>
<reference evidence="1" key="1">
    <citation type="submission" date="2022-11" db="EMBL/GenBank/DDBJ databases">
        <authorList>
            <person name="Vasilchenko N.G."/>
            <person name="Prazdnova E.V."/>
            <person name="Gorovtsov A.V."/>
            <person name="Chistyakov V.A."/>
            <person name="Pak M.L."/>
        </authorList>
    </citation>
    <scope>NUCLEOTIDE SEQUENCE</scope>
    <source>
        <strain evidence="1">R 4.5</strain>
    </source>
</reference>
<name>A0AAE9IAR9_PAEPO</name>
<dbReference type="Gene3D" id="3.40.50.1240">
    <property type="entry name" value="Phosphoglycerate mutase-like"/>
    <property type="match status" value="1"/>
</dbReference>
<dbReference type="EMBL" id="CP097770">
    <property type="protein sequence ID" value="URJ50989.1"/>
    <property type="molecule type" value="Genomic_DNA"/>
</dbReference>